<dbReference type="GO" id="GO:0016020">
    <property type="term" value="C:membrane"/>
    <property type="evidence" value="ECO:0007669"/>
    <property type="project" value="UniProtKB-SubCell"/>
</dbReference>
<feature type="transmembrane region" description="Helical" evidence="6">
    <location>
        <begin position="41"/>
        <end position="68"/>
    </location>
</feature>
<accession>A0A851CKM7</accession>
<dbReference type="InterPro" id="IPR020977">
    <property type="entry name" value="Beta-casein-like"/>
</dbReference>
<keyword evidence="3 6" id="KW-0812">Transmembrane</keyword>
<proteinExistence type="inferred from homology"/>
<evidence type="ECO:0000313" key="8">
    <source>
        <dbReference type="Proteomes" id="UP000642973"/>
    </source>
</evidence>
<protein>
    <submittedName>
        <fullName evidence="7">TMM54 protein</fullName>
    </submittedName>
</protein>
<evidence type="ECO:0000256" key="6">
    <source>
        <dbReference type="SAM" id="Phobius"/>
    </source>
</evidence>
<feature type="transmembrane region" description="Helical" evidence="6">
    <location>
        <begin position="6"/>
        <end position="29"/>
    </location>
</feature>
<comment type="similarity">
    <text evidence="2">Belongs to the TMEM54 family.</text>
</comment>
<comment type="caution">
    <text evidence="7">The sequence shown here is derived from an EMBL/GenBank/DDBJ whole genome shotgun (WGS) entry which is preliminary data.</text>
</comment>
<evidence type="ECO:0000313" key="7">
    <source>
        <dbReference type="EMBL" id="NWI56734.1"/>
    </source>
</evidence>
<dbReference type="AlphaFoldDB" id="A0A851CKM7"/>
<feature type="non-terminal residue" evidence="7">
    <location>
        <position position="1"/>
    </location>
</feature>
<evidence type="ECO:0000256" key="3">
    <source>
        <dbReference type="ARBA" id="ARBA00022692"/>
    </source>
</evidence>
<keyword evidence="8" id="KW-1185">Reference proteome</keyword>
<evidence type="ECO:0000256" key="4">
    <source>
        <dbReference type="ARBA" id="ARBA00022989"/>
    </source>
</evidence>
<evidence type="ECO:0000256" key="5">
    <source>
        <dbReference type="ARBA" id="ARBA00023136"/>
    </source>
</evidence>
<gene>
    <name evidence="7" type="primary">Tmem54_1</name>
    <name evidence="7" type="ORF">CALVIR_R14835</name>
</gene>
<evidence type="ECO:0000256" key="2">
    <source>
        <dbReference type="ARBA" id="ARBA00011030"/>
    </source>
</evidence>
<reference evidence="7" key="1">
    <citation type="submission" date="2019-10" db="EMBL/GenBank/DDBJ databases">
        <title>Bird 10,000 Genomes (B10K) Project - Family phase.</title>
        <authorList>
            <person name="Zhang G."/>
        </authorList>
    </citation>
    <scope>NUCLEOTIDE SEQUENCE</scope>
    <source>
        <strain evidence="7">B10K-DU-002-55</strain>
        <tissue evidence="7">Muscle</tissue>
    </source>
</reference>
<organism evidence="7 8">
    <name type="scientific">Calyptomena viridis</name>
    <name type="common">Lesser green broadbill</name>
    <dbReference type="NCBI Taxonomy" id="135972"/>
    <lineage>
        <taxon>Eukaryota</taxon>
        <taxon>Metazoa</taxon>
        <taxon>Chordata</taxon>
        <taxon>Craniata</taxon>
        <taxon>Vertebrata</taxon>
        <taxon>Euteleostomi</taxon>
        <taxon>Archelosauria</taxon>
        <taxon>Archosauria</taxon>
        <taxon>Dinosauria</taxon>
        <taxon>Saurischia</taxon>
        <taxon>Theropoda</taxon>
        <taxon>Coelurosauria</taxon>
        <taxon>Aves</taxon>
        <taxon>Neognathae</taxon>
        <taxon>Neoaves</taxon>
        <taxon>Telluraves</taxon>
        <taxon>Australaves</taxon>
        <taxon>Passeriformes</taxon>
        <taxon>Eurylaimidae</taxon>
        <taxon>Calyptomena</taxon>
    </lineage>
</organism>
<name>A0A851CKM7_CALVR</name>
<dbReference type="EMBL" id="WEIV01019877">
    <property type="protein sequence ID" value="NWI56734.1"/>
    <property type="molecule type" value="Genomic_DNA"/>
</dbReference>
<keyword evidence="5 6" id="KW-0472">Membrane</keyword>
<sequence>MKSGLILLITGHLNFITGALVHGTVLRFVVTPRDTVSLQYVIANTASVITALLTISSGITALMLSHYLTPAALVSLSVP</sequence>
<dbReference type="PANTHER" id="PTHR31258:SF2">
    <property type="entry name" value="TRANSMEMBRANE PROTEIN 54"/>
    <property type="match status" value="1"/>
</dbReference>
<dbReference type="Pfam" id="PF12304">
    <property type="entry name" value="BCLP"/>
    <property type="match status" value="1"/>
</dbReference>
<feature type="non-terminal residue" evidence="7">
    <location>
        <position position="79"/>
    </location>
</feature>
<comment type="subcellular location">
    <subcellularLocation>
        <location evidence="1">Membrane</location>
        <topology evidence="1">Multi-pass membrane protein</topology>
    </subcellularLocation>
</comment>
<dbReference type="Proteomes" id="UP000642973">
    <property type="component" value="Unassembled WGS sequence"/>
</dbReference>
<dbReference type="PANTHER" id="PTHR31258">
    <property type="entry name" value="KERATINOCYTE-ASSOCIATED PROTEIN 3"/>
    <property type="match status" value="1"/>
</dbReference>
<evidence type="ECO:0000256" key="1">
    <source>
        <dbReference type="ARBA" id="ARBA00004141"/>
    </source>
</evidence>
<keyword evidence="4 6" id="KW-1133">Transmembrane helix</keyword>